<dbReference type="KEGG" id="cvn:111112913"/>
<dbReference type="InterPro" id="IPR011009">
    <property type="entry name" value="Kinase-like_dom_sf"/>
</dbReference>
<name>A0A8B8BT72_CRAVI</name>
<dbReference type="GeneID" id="111112913"/>
<dbReference type="PANTHER" id="PTHR24361:SF613">
    <property type="entry name" value="NUCLEAR RECEPTOR-BINDING PROTEIN-RELATED"/>
    <property type="match status" value="1"/>
</dbReference>
<dbReference type="GO" id="GO:0005737">
    <property type="term" value="C:cytoplasm"/>
    <property type="evidence" value="ECO:0007669"/>
    <property type="project" value="TreeGrafter"/>
</dbReference>
<organism evidence="3 4">
    <name type="scientific">Crassostrea virginica</name>
    <name type="common">Eastern oyster</name>
    <dbReference type="NCBI Taxonomy" id="6565"/>
    <lineage>
        <taxon>Eukaryota</taxon>
        <taxon>Metazoa</taxon>
        <taxon>Spiralia</taxon>
        <taxon>Lophotrochozoa</taxon>
        <taxon>Mollusca</taxon>
        <taxon>Bivalvia</taxon>
        <taxon>Autobranchia</taxon>
        <taxon>Pteriomorphia</taxon>
        <taxon>Ostreida</taxon>
        <taxon>Ostreoidea</taxon>
        <taxon>Ostreidae</taxon>
        <taxon>Crassostrea</taxon>
    </lineage>
</organism>
<evidence type="ECO:0000313" key="4">
    <source>
        <dbReference type="RefSeq" id="XP_022306495.1"/>
    </source>
</evidence>
<feature type="compositionally biased region" description="Basic residues" evidence="1">
    <location>
        <begin position="582"/>
        <end position="591"/>
    </location>
</feature>
<dbReference type="Proteomes" id="UP000694844">
    <property type="component" value="Chromosome 9"/>
</dbReference>
<feature type="compositionally biased region" description="Polar residues" evidence="1">
    <location>
        <begin position="1"/>
        <end position="17"/>
    </location>
</feature>
<dbReference type="Pfam" id="PF00069">
    <property type="entry name" value="Pkinase"/>
    <property type="match status" value="1"/>
</dbReference>
<evidence type="ECO:0000256" key="1">
    <source>
        <dbReference type="SAM" id="MobiDB-lite"/>
    </source>
</evidence>
<accession>A0A8B8BT72</accession>
<feature type="compositionally biased region" description="Basic and acidic residues" evidence="1">
    <location>
        <begin position="19"/>
        <end position="35"/>
    </location>
</feature>
<dbReference type="SUPFAM" id="SSF56112">
    <property type="entry name" value="Protein kinase-like (PK-like)"/>
    <property type="match status" value="1"/>
</dbReference>
<evidence type="ECO:0000313" key="3">
    <source>
        <dbReference type="Proteomes" id="UP000694844"/>
    </source>
</evidence>
<dbReference type="InterPro" id="IPR053235">
    <property type="entry name" value="Ser_Thr_kinase"/>
</dbReference>
<reference evidence="4 5" key="1">
    <citation type="submission" date="2025-04" db="UniProtKB">
        <authorList>
            <consortium name="RefSeq"/>
        </authorList>
    </citation>
    <scope>IDENTIFICATION</scope>
    <source>
        <tissue evidence="4 5">Whole sample</tissue>
    </source>
</reference>
<dbReference type="InterPro" id="IPR000719">
    <property type="entry name" value="Prot_kinase_dom"/>
</dbReference>
<keyword evidence="3" id="KW-1185">Reference proteome</keyword>
<sequence>MMKKTVVSQGLAYQQPTDDGGHERPPMLFNDGREMPTFRQSDQSALGYHSFEHKLTDLRLNVSRGTKVLDPASPTPQDVIWIDSDNNENPNISIKSNIQVSKWTQPTSPSSDQVSLAGRKKLRMSKKVVEEEDPSFDILKMKAKEEDQKGEVVDPIDLRDTGQPEQFGIQMRTGGIEDLNEILELMEEMGEIIPQERVRKKNFEEGKVIDGEKEALVELLNKEKDLQTGVTGVLCAEIESSHFEEYSEGHFSVIKSVGQGSYGSVDLCKDVNTNKEFVLKKVHSSFKVEEVVVLLYLEHENITGLYGYIKREGVSEILMEYAGTNLLKYVLKRSVMEEALVWSVTTQALSALKYLEEHQIKHLDLKPENICITDNMKVKLTDFGSAKMATQEQDYQGWTSEYMAPEMCRAFLKSRYPNLFNDDPEDFSLTGKVDVFALGLVIQFMLEKTHSQVKFYTDGANSYSQVEDTNKTRLNIIIANAKEPNMVVKHMLTDRGSSALRELIRGLLQGIPKNRLSAEQALLKIEAMKKKNMIPGVSTPEAREEVPTKMSTFTRRRSAIRQLSTMSNTSQIEEPMSPGPIKGRRKGRKRPCPYEPEDPKPIVIDNPLMGNVPDFSMLQN</sequence>
<dbReference type="RefSeq" id="XP_022306495.1">
    <property type="nucleotide sequence ID" value="XM_022450787.1"/>
</dbReference>
<feature type="region of interest" description="Disordered" evidence="1">
    <location>
        <begin position="1"/>
        <end position="35"/>
    </location>
</feature>
<evidence type="ECO:0000313" key="5">
    <source>
        <dbReference type="RefSeq" id="XP_022306496.1"/>
    </source>
</evidence>
<dbReference type="PROSITE" id="PS50011">
    <property type="entry name" value="PROTEIN_KINASE_DOM"/>
    <property type="match status" value="1"/>
</dbReference>
<feature type="region of interest" description="Disordered" evidence="1">
    <location>
        <begin position="567"/>
        <end position="608"/>
    </location>
</feature>
<dbReference type="CDD" id="cd00180">
    <property type="entry name" value="PKc"/>
    <property type="match status" value="1"/>
</dbReference>
<proteinExistence type="predicted"/>
<dbReference type="AlphaFoldDB" id="A0A8B8BT72"/>
<dbReference type="Gene3D" id="3.30.200.20">
    <property type="entry name" value="Phosphorylase Kinase, domain 1"/>
    <property type="match status" value="1"/>
</dbReference>
<dbReference type="GO" id="GO:0004674">
    <property type="term" value="F:protein serine/threonine kinase activity"/>
    <property type="evidence" value="ECO:0007669"/>
    <property type="project" value="TreeGrafter"/>
</dbReference>
<feature type="domain" description="Protein kinase" evidence="2">
    <location>
        <begin position="251"/>
        <end position="528"/>
    </location>
</feature>
<dbReference type="SMART" id="SM00220">
    <property type="entry name" value="S_TKc"/>
    <property type="match status" value="1"/>
</dbReference>
<dbReference type="PANTHER" id="PTHR24361">
    <property type="entry name" value="MITOGEN-ACTIVATED KINASE KINASE KINASE"/>
    <property type="match status" value="1"/>
</dbReference>
<dbReference type="Gene3D" id="1.10.510.10">
    <property type="entry name" value="Transferase(Phosphotransferase) domain 1"/>
    <property type="match status" value="1"/>
</dbReference>
<dbReference type="PROSITE" id="PS00108">
    <property type="entry name" value="PROTEIN_KINASE_ST"/>
    <property type="match status" value="1"/>
</dbReference>
<dbReference type="OrthoDB" id="6139608at2759"/>
<dbReference type="GO" id="GO:0005524">
    <property type="term" value="F:ATP binding"/>
    <property type="evidence" value="ECO:0007669"/>
    <property type="project" value="InterPro"/>
</dbReference>
<dbReference type="RefSeq" id="XP_022306496.1">
    <property type="nucleotide sequence ID" value="XM_022450788.1"/>
</dbReference>
<evidence type="ECO:0000259" key="2">
    <source>
        <dbReference type="PROSITE" id="PS50011"/>
    </source>
</evidence>
<protein>
    <submittedName>
        <fullName evidence="4 5">Mitogen-activated protein kinase 11-like</fullName>
    </submittedName>
</protein>
<dbReference type="InterPro" id="IPR008271">
    <property type="entry name" value="Ser/Thr_kinase_AS"/>
</dbReference>
<gene>
    <name evidence="4 5" type="primary">LOC111112913</name>
</gene>